<proteinExistence type="predicted"/>
<dbReference type="AlphaFoldDB" id="A0A915IAF2"/>
<sequence length="138" mass="15730">MYSALTTGIKIAMTLVKVPRHIAIITSSIRLRAGNIVDTEFVHKFKDNSNGQVRKANFTQSKLAMLWMTSTLRACHVQRSAEKSMCKENFLCKKHDISFFRIILLVKLRLILIIWTDVAVVHDDRRVIAFAFLVVIAA</sequence>
<dbReference type="Proteomes" id="UP000887565">
    <property type="component" value="Unplaced"/>
</dbReference>
<keyword evidence="1" id="KW-1185">Reference proteome</keyword>
<dbReference type="WBParaSite" id="nRc.2.0.1.t10852-RA">
    <property type="protein sequence ID" value="nRc.2.0.1.t10852-RA"/>
    <property type="gene ID" value="nRc.2.0.1.g10852"/>
</dbReference>
<reference evidence="2" key="1">
    <citation type="submission" date="2022-11" db="UniProtKB">
        <authorList>
            <consortium name="WormBaseParasite"/>
        </authorList>
    </citation>
    <scope>IDENTIFICATION</scope>
</reference>
<name>A0A915IAF2_ROMCU</name>
<accession>A0A915IAF2</accession>
<evidence type="ECO:0000313" key="2">
    <source>
        <dbReference type="WBParaSite" id="nRc.2.0.1.t10852-RA"/>
    </source>
</evidence>
<evidence type="ECO:0000313" key="1">
    <source>
        <dbReference type="Proteomes" id="UP000887565"/>
    </source>
</evidence>
<organism evidence="1 2">
    <name type="scientific">Romanomermis culicivorax</name>
    <name type="common">Nematode worm</name>
    <dbReference type="NCBI Taxonomy" id="13658"/>
    <lineage>
        <taxon>Eukaryota</taxon>
        <taxon>Metazoa</taxon>
        <taxon>Ecdysozoa</taxon>
        <taxon>Nematoda</taxon>
        <taxon>Enoplea</taxon>
        <taxon>Dorylaimia</taxon>
        <taxon>Mermithida</taxon>
        <taxon>Mermithoidea</taxon>
        <taxon>Mermithidae</taxon>
        <taxon>Romanomermis</taxon>
    </lineage>
</organism>
<protein>
    <submittedName>
        <fullName evidence="2">Uncharacterized protein</fullName>
    </submittedName>
</protein>